<evidence type="ECO:0000313" key="3">
    <source>
        <dbReference type="Proteomes" id="UP000630718"/>
    </source>
</evidence>
<proteinExistence type="predicted"/>
<sequence length="176" mass="18883">MREEADGLPETDRTVAMGPHFGWSEGAPGRYGYGRAARRTGRRAAAGPDGRADGAEPLTSGRGRRWRGTDRGGGTAGGAGARGSTCRERGTGEGGGPGKRSKGDQAAERQQALETRARSTWRRRVRSSRVVMRSIVTAAVDNRQGEAGRSRIPDPVPRGDVPRDHTPWDTPRRNTP</sequence>
<evidence type="ECO:0000256" key="1">
    <source>
        <dbReference type="SAM" id="MobiDB-lite"/>
    </source>
</evidence>
<feature type="compositionally biased region" description="Basic and acidic residues" evidence="1">
    <location>
        <begin position="160"/>
        <end position="176"/>
    </location>
</feature>
<feature type="region of interest" description="Disordered" evidence="1">
    <location>
        <begin position="1"/>
        <end position="127"/>
    </location>
</feature>
<accession>A0A919ARL7</accession>
<gene>
    <name evidence="2" type="ORF">GCM10018772_55090</name>
</gene>
<name>A0A919ARL7_9ACTN</name>
<evidence type="ECO:0000313" key="2">
    <source>
        <dbReference type="EMBL" id="GHF22468.1"/>
    </source>
</evidence>
<feature type="compositionally biased region" description="Gly residues" evidence="1">
    <location>
        <begin position="71"/>
        <end position="81"/>
    </location>
</feature>
<organism evidence="2 3">
    <name type="scientific">Streptomyces fumanus</name>
    <dbReference type="NCBI Taxonomy" id="67302"/>
    <lineage>
        <taxon>Bacteria</taxon>
        <taxon>Bacillati</taxon>
        <taxon>Actinomycetota</taxon>
        <taxon>Actinomycetes</taxon>
        <taxon>Kitasatosporales</taxon>
        <taxon>Streptomycetaceae</taxon>
        <taxon>Streptomyces</taxon>
    </lineage>
</organism>
<dbReference type="EMBL" id="BNBI01000013">
    <property type="protein sequence ID" value="GHF22468.1"/>
    <property type="molecule type" value="Genomic_DNA"/>
</dbReference>
<dbReference type="AlphaFoldDB" id="A0A919ARL7"/>
<comment type="caution">
    <text evidence="2">The sequence shown here is derived from an EMBL/GenBank/DDBJ whole genome shotgun (WGS) entry which is preliminary data.</text>
</comment>
<reference evidence="2" key="1">
    <citation type="journal article" date="2014" name="Int. J. Syst. Evol. Microbiol.">
        <title>Complete genome sequence of Corynebacterium casei LMG S-19264T (=DSM 44701T), isolated from a smear-ripened cheese.</title>
        <authorList>
            <consortium name="US DOE Joint Genome Institute (JGI-PGF)"/>
            <person name="Walter F."/>
            <person name="Albersmeier A."/>
            <person name="Kalinowski J."/>
            <person name="Ruckert C."/>
        </authorList>
    </citation>
    <scope>NUCLEOTIDE SEQUENCE</scope>
    <source>
        <strain evidence="2">JCM 4477</strain>
    </source>
</reference>
<feature type="compositionally biased region" description="Basic and acidic residues" evidence="1">
    <location>
        <begin position="1"/>
        <end position="13"/>
    </location>
</feature>
<feature type="region of interest" description="Disordered" evidence="1">
    <location>
        <begin position="140"/>
        <end position="176"/>
    </location>
</feature>
<protein>
    <submittedName>
        <fullName evidence="2">Uncharacterized protein</fullName>
    </submittedName>
</protein>
<feature type="compositionally biased region" description="Basic and acidic residues" evidence="1">
    <location>
        <begin position="143"/>
        <end position="152"/>
    </location>
</feature>
<feature type="compositionally biased region" description="Low complexity" evidence="1">
    <location>
        <begin position="26"/>
        <end position="35"/>
    </location>
</feature>
<reference evidence="2" key="2">
    <citation type="submission" date="2020-09" db="EMBL/GenBank/DDBJ databases">
        <authorList>
            <person name="Sun Q."/>
            <person name="Ohkuma M."/>
        </authorList>
    </citation>
    <scope>NUCLEOTIDE SEQUENCE</scope>
    <source>
        <strain evidence="2">JCM 4477</strain>
    </source>
</reference>
<keyword evidence="3" id="KW-1185">Reference proteome</keyword>
<dbReference type="Proteomes" id="UP000630718">
    <property type="component" value="Unassembled WGS sequence"/>
</dbReference>